<accession>A0A5B7ECH4</accession>
<evidence type="ECO:0000313" key="2">
    <source>
        <dbReference type="EMBL" id="MPC30916.1"/>
    </source>
</evidence>
<proteinExistence type="predicted"/>
<name>A0A5B7ECH4_PORTR</name>
<feature type="compositionally biased region" description="Low complexity" evidence="1">
    <location>
        <begin position="68"/>
        <end position="90"/>
    </location>
</feature>
<keyword evidence="3" id="KW-1185">Reference proteome</keyword>
<dbReference type="EMBL" id="VSRR010002337">
    <property type="protein sequence ID" value="MPC30916.1"/>
    <property type="molecule type" value="Genomic_DNA"/>
</dbReference>
<feature type="region of interest" description="Disordered" evidence="1">
    <location>
        <begin position="48"/>
        <end position="93"/>
    </location>
</feature>
<evidence type="ECO:0000256" key="1">
    <source>
        <dbReference type="SAM" id="MobiDB-lite"/>
    </source>
</evidence>
<evidence type="ECO:0000313" key="3">
    <source>
        <dbReference type="Proteomes" id="UP000324222"/>
    </source>
</evidence>
<protein>
    <submittedName>
        <fullName evidence="2">Uncharacterized protein</fullName>
    </submittedName>
</protein>
<reference evidence="2 3" key="1">
    <citation type="submission" date="2019-05" db="EMBL/GenBank/DDBJ databases">
        <title>Another draft genome of Portunus trituberculatus and its Hox gene families provides insights of decapod evolution.</title>
        <authorList>
            <person name="Jeong J.-H."/>
            <person name="Song I."/>
            <person name="Kim S."/>
            <person name="Choi T."/>
            <person name="Kim D."/>
            <person name="Ryu S."/>
            <person name="Kim W."/>
        </authorList>
    </citation>
    <scope>NUCLEOTIDE SEQUENCE [LARGE SCALE GENOMIC DNA]</scope>
    <source>
        <tissue evidence="2">Muscle</tissue>
    </source>
</reference>
<comment type="caution">
    <text evidence="2">The sequence shown here is derived from an EMBL/GenBank/DDBJ whole genome shotgun (WGS) entry which is preliminary data.</text>
</comment>
<feature type="region of interest" description="Disordered" evidence="1">
    <location>
        <begin position="113"/>
        <end position="199"/>
    </location>
</feature>
<dbReference type="Proteomes" id="UP000324222">
    <property type="component" value="Unassembled WGS sequence"/>
</dbReference>
<gene>
    <name evidence="2" type="ORF">E2C01_024189</name>
</gene>
<dbReference type="AlphaFoldDB" id="A0A5B7ECH4"/>
<organism evidence="2 3">
    <name type="scientific">Portunus trituberculatus</name>
    <name type="common">Swimming crab</name>
    <name type="synonym">Neptunus trituberculatus</name>
    <dbReference type="NCBI Taxonomy" id="210409"/>
    <lineage>
        <taxon>Eukaryota</taxon>
        <taxon>Metazoa</taxon>
        <taxon>Ecdysozoa</taxon>
        <taxon>Arthropoda</taxon>
        <taxon>Crustacea</taxon>
        <taxon>Multicrustacea</taxon>
        <taxon>Malacostraca</taxon>
        <taxon>Eumalacostraca</taxon>
        <taxon>Eucarida</taxon>
        <taxon>Decapoda</taxon>
        <taxon>Pleocyemata</taxon>
        <taxon>Brachyura</taxon>
        <taxon>Eubrachyura</taxon>
        <taxon>Portunoidea</taxon>
        <taxon>Portunidae</taxon>
        <taxon>Portuninae</taxon>
        <taxon>Portunus</taxon>
    </lineage>
</organism>
<sequence>MELLYWFIASNQGVPTCIASIYAATTTHSSDTFPSLLPSLPLLGPLLSSQGQLPNSRPDVRLRAHSSAQQGVVHRRQAQQGQRGEAGPARPVNHGAAASYSYFGILNTVREGRATDGGSASPMARGVPERSLAGRLDAWDGGDAARPARVSARHPPFGTGPAPSPRPALVRSPTNVRRVRAAAPPPPRKAEPAASVVTARPQWKGEAVVSGGEGHGDVRRRELRGAVAPRKARQHRCHHCLLADSDHSVTSIRLSTRHERTRLSAVPCDTRVPRDLDSPRR</sequence>